<dbReference type="STRING" id="717606.PaecuDRAFT_2150"/>
<dbReference type="OrthoDB" id="135354at2"/>
<feature type="transmembrane region" description="Helical" evidence="7">
    <location>
        <begin position="882"/>
        <end position="902"/>
    </location>
</feature>
<dbReference type="Proteomes" id="UP000005387">
    <property type="component" value="Unassembled WGS sequence"/>
</dbReference>
<feature type="domain" description="ABC3 transporter permease C-terminal" evidence="8">
    <location>
        <begin position="269"/>
        <end position="396"/>
    </location>
</feature>
<reference evidence="9 10" key="1">
    <citation type="submission" date="2010-07" db="EMBL/GenBank/DDBJ databases">
        <title>The draft genome of Paenibacillus curdlanolyticus YK9.</title>
        <authorList>
            <consortium name="US DOE Joint Genome Institute (JGI-PGF)"/>
            <person name="Lucas S."/>
            <person name="Copeland A."/>
            <person name="Lapidus A."/>
            <person name="Cheng J.-F."/>
            <person name="Bruce D."/>
            <person name="Goodwin L."/>
            <person name="Pitluck S."/>
            <person name="Land M.L."/>
            <person name="Hauser L."/>
            <person name="Chang Y.-J."/>
            <person name="Jeffries C."/>
            <person name="Anderson I.J."/>
            <person name="Johnson E."/>
            <person name="Loganathan U."/>
            <person name="Mulhopadhyay B."/>
            <person name="Kyrpides N."/>
            <person name="Woyke T.J."/>
        </authorList>
    </citation>
    <scope>NUCLEOTIDE SEQUENCE [LARGE SCALE GENOMIC DNA]</scope>
    <source>
        <strain evidence="9 10">YK9</strain>
    </source>
</reference>
<keyword evidence="3 7" id="KW-0812">Transmembrane</keyword>
<feature type="transmembrane region" description="Helical" evidence="7">
    <location>
        <begin position="320"/>
        <end position="345"/>
    </location>
</feature>
<feature type="transmembrane region" description="Helical" evidence="7">
    <location>
        <begin position="783"/>
        <end position="805"/>
    </location>
</feature>
<keyword evidence="10" id="KW-1185">Reference proteome</keyword>
<dbReference type="PANTHER" id="PTHR30572">
    <property type="entry name" value="MEMBRANE COMPONENT OF TRANSPORTER-RELATED"/>
    <property type="match status" value="1"/>
</dbReference>
<feature type="transmembrane region" description="Helical" evidence="7">
    <location>
        <begin position="414"/>
        <end position="436"/>
    </location>
</feature>
<dbReference type="PANTHER" id="PTHR30572:SF4">
    <property type="entry name" value="ABC TRANSPORTER PERMEASE YTRF"/>
    <property type="match status" value="1"/>
</dbReference>
<keyword evidence="4 7" id="KW-1133">Transmembrane helix</keyword>
<evidence type="ECO:0000256" key="3">
    <source>
        <dbReference type="ARBA" id="ARBA00022692"/>
    </source>
</evidence>
<dbReference type="InterPro" id="IPR050250">
    <property type="entry name" value="Macrolide_Exporter_MacB"/>
</dbReference>
<dbReference type="GO" id="GO:0022857">
    <property type="term" value="F:transmembrane transporter activity"/>
    <property type="evidence" value="ECO:0007669"/>
    <property type="project" value="TreeGrafter"/>
</dbReference>
<feature type="transmembrane region" description="Helical" evidence="7">
    <location>
        <begin position="841"/>
        <end position="861"/>
    </location>
</feature>
<evidence type="ECO:0000256" key="6">
    <source>
        <dbReference type="ARBA" id="ARBA00038076"/>
    </source>
</evidence>
<dbReference type="InterPro" id="IPR003838">
    <property type="entry name" value="ABC3_permease_C"/>
</dbReference>
<proteinExistence type="inferred from homology"/>
<dbReference type="AlphaFoldDB" id="E0I916"/>
<accession>E0I916</accession>
<comment type="similarity">
    <text evidence="6">Belongs to the ABC-4 integral membrane protein family.</text>
</comment>
<feature type="transmembrane region" description="Helical" evidence="7">
    <location>
        <begin position="263"/>
        <end position="287"/>
    </location>
</feature>
<evidence type="ECO:0000256" key="1">
    <source>
        <dbReference type="ARBA" id="ARBA00004651"/>
    </source>
</evidence>
<comment type="subcellular location">
    <subcellularLocation>
        <location evidence="1">Cell membrane</location>
        <topology evidence="1">Multi-pass membrane protein</topology>
    </subcellularLocation>
</comment>
<dbReference type="EMBL" id="AEDD01000005">
    <property type="protein sequence ID" value="EFM10900.1"/>
    <property type="molecule type" value="Genomic_DNA"/>
</dbReference>
<feature type="transmembrane region" description="Helical" evidence="7">
    <location>
        <begin position="509"/>
        <end position="528"/>
    </location>
</feature>
<evidence type="ECO:0000313" key="9">
    <source>
        <dbReference type="EMBL" id="EFM10900.1"/>
    </source>
</evidence>
<keyword evidence="2" id="KW-1003">Cell membrane</keyword>
<dbReference type="RefSeq" id="WP_006038149.1">
    <property type="nucleotide sequence ID" value="NZ_AEDD01000005.1"/>
</dbReference>
<evidence type="ECO:0000256" key="7">
    <source>
        <dbReference type="SAM" id="Phobius"/>
    </source>
</evidence>
<sequence>MLRSSLVWKMSILYLRRQWKQTLIAILGGSIGAILIGLSFSFYYSLVQSGDQYIEAHYGSIDWELLPDGVHGDLFSNQQIAEMEKPLHNMPYNLLPIVRSDVEAKLVDGSNPSLIPHLQLIGMDTDRAAVLEPQQSLWATPLKEDDLIMDQATAEHYDITNEQIIQLTDKGGAPQLFRVHIAKEQGLTGYRQGTNEGTVIIRLDKARQLNGITADQFTSVLVGGLQSNSTNGVYPIPQAKLNYLVESTKNDASNKIQDLRSSYGIIFILLASVAIIAGLLLLVQLLIMQSKSRSENYGILRALGLSRNQTRGIFLTESMILTLLQASVGTVLGVSGGLGLIKLYYSQYGEMLQRVSGYAVPIKPYFSWVSTLEAFGTIMFFQLAVTLIAAWIVGKQGILKLLGRTAATAPRRKWRKGISGTVVIAAIIILALHLYYANTETGVNLLQSPLFIWVDLIWLLACFSLVHLAIRSITYWMSAVGVVMKRFGWSDAAFFMASRYPKQELKQTYIVSLLFSLIVLVITSTIIITTSQSQYNDVNKTNQSIMGYGGQIPYKTDKEKQRFLHAIERDPDLISSISSVLNLETYQLVMGERPTLPNTVVPVTEQLVNEGELPLVARAKAYANDREAWEAVSRDNSVVILDERFMVDSTVTLNRIDKRAYQVGQTVTFPVYEHKIRGDSESLKPVTKKTLTVIGFAKGNVESKLSNQLYNATFVSPGVFDGLRPYGYMNTEYKYEGYLLLNFDYQNLEKAQAVEEGLLNQGIKNSAIPYLQNGAKNFMNQQIIHVFIGFMSFTALIAICGLAIIQIRAVQIRAKQIAMLRCIGLSNKLLIQMFLLEGFFISAIGTLIGTILGSTGGYMYLRIIRLSAISAHLQEVPYKYPIGAVITIVVGVSILSAVINWFPSRRVLAIKPGEAMREST</sequence>
<dbReference type="eggNOG" id="COG4591">
    <property type="taxonomic scope" value="Bacteria"/>
</dbReference>
<feature type="transmembrane region" description="Helical" evidence="7">
    <location>
        <begin position="21"/>
        <end position="44"/>
    </location>
</feature>
<dbReference type="Pfam" id="PF02687">
    <property type="entry name" value="FtsX"/>
    <property type="match status" value="2"/>
</dbReference>
<protein>
    <recommendedName>
        <fullName evidence="8">ABC3 transporter permease C-terminal domain-containing protein</fullName>
    </recommendedName>
</protein>
<evidence type="ECO:0000313" key="10">
    <source>
        <dbReference type="Proteomes" id="UP000005387"/>
    </source>
</evidence>
<feature type="transmembrane region" description="Helical" evidence="7">
    <location>
        <begin position="456"/>
        <end position="477"/>
    </location>
</feature>
<feature type="domain" description="ABC3 transporter permease C-terminal" evidence="8">
    <location>
        <begin position="789"/>
        <end position="912"/>
    </location>
</feature>
<evidence type="ECO:0000256" key="4">
    <source>
        <dbReference type="ARBA" id="ARBA00022989"/>
    </source>
</evidence>
<organism evidence="9 10">
    <name type="scientific">Paenibacillus curdlanolyticus YK9</name>
    <dbReference type="NCBI Taxonomy" id="717606"/>
    <lineage>
        <taxon>Bacteria</taxon>
        <taxon>Bacillati</taxon>
        <taxon>Bacillota</taxon>
        <taxon>Bacilli</taxon>
        <taxon>Bacillales</taxon>
        <taxon>Paenibacillaceae</taxon>
        <taxon>Paenibacillus</taxon>
    </lineage>
</organism>
<name>E0I916_9BACL</name>
<dbReference type="GO" id="GO:0005886">
    <property type="term" value="C:plasma membrane"/>
    <property type="evidence" value="ECO:0007669"/>
    <property type="project" value="UniProtKB-SubCell"/>
</dbReference>
<evidence type="ECO:0000256" key="5">
    <source>
        <dbReference type="ARBA" id="ARBA00023136"/>
    </source>
</evidence>
<feature type="transmembrane region" description="Helical" evidence="7">
    <location>
        <begin position="365"/>
        <end position="393"/>
    </location>
</feature>
<dbReference type="eggNOG" id="COG0577">
    <property type="taxonomic scope" value="Bacteria"/>
</dbReference>
<evidence type="ECO:0000259" key="8">
    <source>
        <dbReference type="Pfam" id="PF02687"/>
    </source>
</evidence>
<gene>
    <name evidence="9" type="ORF">PaecuDRAFT_2150</name>
</gene>
<evidence type="ECO:0000256" key="2">
    <source>
        <dbReference type="ARBA" id="ARBA00022475"/>
    </source>
</evidence>
<keyword evidence="5 7" id="KW-0472">Membrane</keyword>